<proteinExistence type="predicted"/>
<dbReference type="AlphaFoldDB" id="X1IQ46"/>
<name>X1IQ46_9ZZZZ</name>
<comment type="caution">
    <text evidence="1">The sequence shown here is derived from an EMBL/GenBank/DDBJ whole genome shotgun (WGS) entry which is preliminary data.</text>
</comment>
<evidence type="ECO:0000313" key="1">
    <source>
        <dbReference type="EMBL" id="GAH71375.1"/>
    </source>
</evidence>
<reference evidence="1" key="1">
    <citation type="journal article" date="2014" name="Front. Microbiol.">
        <title>High frequency of phylogenetically diverse reductive dehalogenase-homologous genes in deep subseafloor sedimentary metagenomes.</title>
        <authorList>
            <person name="Kawai M."/>
            <person name="Futagami T."/>
            <person name="Toyoda A."/>
            <person name="Takaki Y."/>
            <person name="Nishi S."/>
            <person name="Hori S."/>
            <person name="Arai W."/>
            <person name="Tsubouchi T."/>
            <person name="Morono Y."/>
            <person name="Uchiyama I."/>
            <person name="Ito T."/>
            <person name="Fujiyama A."/>
            <person name="Inagaki F."/>
            <person name="Takami H."/>
        </authorList>
    </citation>
    <scope>NUCLEOTIDE SEQUENCE</scope>
    <source>
        <strain evidence="1">Expedition CK06-06</strain>
    </source>
</reference>
<sequence length="74" mass="8348">MFVLLKSAGYIQELLGNKSNKTTEIYPAQFYPALLNGAWIHCARVYTHVSKSSIGKIISPLDRLEEEKSDKYGN</sequence>
<organism evidence="1">
    <name type="scientific">marine sediment metagenome</name>
    <dbReference type="NCBI Taxonomy" id="412755"/>
    <lineage>
        <taxon>unclassified sequences</taxon>
        <taxon>metagenomes</taxon>
        <taxon>ecological metagenomes</taxon>
    </lineage>
</organism>
<accession>X1IQ46</accession>
<gene>
    <name evidence="1" type="ORF">S03H2_51196</name>
</gene>
<dbReference type="EMBL" id="BARU01032462">
    <property type="protein sequence ID" value="GAH71375.1"/>
    <property type="molecule type" value="Genomic_DNA"/>
</dbReference>
<protein>
    <submittedName>
        <fullName evidence="1">Uncharacterized protein</fullName>
    </submittedName>
</protein>